<comment type="subcellular location">
    <subcellularLocation>
        <location evidence="1">Nucleus</location>
    </subcellularLocation>
</comment>
<keyword evidence="4" id="KW-0539">Nucleus</keyword>
<feature type="compositionally biased region" description="Basic residues" evidence="5">
    <location>
        <begin position="19"/>
        <end position="28"/>
    </location>
</feature>
<dbReference type="GO" id="GO:0003677">
    <property type="term" value="F:DNA binding"/>
    <property type="evidence" value="ECO:0007669"/>
    <property type="project" value="InterPro"/>
</dbReference>
<evidence type="ECO:0000256" key="4">
    <source>
        <dbReference type="ARBA" id="ARBA00023242"/>
    </source>
</evidence>
<dbReference type="Pfam" id="PF05132">
    <property type="entry name" value="RNA_pol_Rpc4"/>
    <property type="match status" value="1"/>
</dbReference>
<keyword evidence="2" id="KW-0240">DNA-directed RNA polymerase</keyword>
<feature type="compositionally biased region" description="Polar residues" evidence="5">
    <location>
        <begin position="1"/>
        <end position="15"/>
    </location>
</feature>
<organism evidence="6 7">
    <name type="scientific">Lachancea mirantina</name>
    <dbReference type="NCBI Taxonomy" id="1230905"/>
    <lineage>
        <taxon>Eukaryota</taxon>
        <taxon>Fungi</taxon>
        <taxon>Dikarya</taxon>
        <taxon>Ascomycota</taxon>
        <taxon>Saccharomycotina</taxon>
        <taxon>Saccharomycetes</taxon>
        <taxon>Saccharomycetales</taxon>
        <taxon>Saccharomycetaceae</taxon>
        <taxon>Lachancea</taxon>
    </lineage>
</organism>
<reference evidence="6 7" key="1">
    <citation type="submission" date="2016-03" db="EMBL/GenBank/DDBJ databases">
        <authorList>
            <person name="Devillers H."/>
        </authorList>
    </citation>
    <scope>NUCLEOTIDE SEQUENCE [LARGE SCALE GENOMIC DNA]</scope>
    <source>
        <strain evidence="6">CBS 11717</strain>
    </source>
</reference>
<keyword evidence="7" id="KW-1185">Reference proteome</keyword>
<feature type="compositionally biased region" description="Basic and acidic residues" evidence="5">
    <location>
        <begin position="29"/>
        <end position="56"/>
    </location>
</feature>
<evidence type="ECO:0000256" key="3">
    <source>
        <dbReference type="ARBA" id="ARBA00023163"/>
    </source>
</evidence>
<feature type="region of interest" description="Disordered" evidence="5">
    <location>
        <begin position="187"/>
        <end position="216"/>
    </location>
</feature>
<sequence length="405" mass="44751">MSGTGRLPSLNQPNGKTGLKFKPKVLARRSKEEREASVPKTAPEEVGRGRNDDGKHKYSKRNIGNNMQRRTPRYLNNTHVINSGPFAAGNFSGGGGDMRRGFIKSEGNQANLLKEGLKEVGDDSDGENATKINMGKEYRKNRADDSDIDSDHEDDAAALQSKQLASLFPVRATRVRHEDVEAVKKELQESMSDAATREPTPGVPKLEDEEEDRQNSVKAALQSILKGNDTELQRKLDGLKLQGEFHSVNSHEAEQEVHLLNEDHKHITRKLVRLNNKPNKFLLFQLPSVLPEFEAEMIPEASGTAVATASETSAMDEKPVEKPSKITKLEQEQNKPNPVTGNIGSLRVHKSGRLSVKVGNVVMDISRGAEASFLQQLVALDDREEERAVECLGRIDGKVVVTPQF</sequence>
<dbReference type="PANTHER" id="PTHR13408">
    <property type="entry name" value="DNA-DIRECTED RNA POLYMERASE III"/>
    <property type="match status" value="1"/>
</dbReference>
<dbReference type="InterPro" id="IPR007811">
    <property type="entry name" value="RPC4"/>
</dbReference>
<feature type="region of interest" description="Disordered" evidence="5">
    <location>
        <begin position="118"/>
        <end position="157"/>
    </location>
</feature>
<dbReference type="EMBL" id="LT598465">
    <property type="protein sequence ID" value="SCU93696.1"/>
    <property type="molecule type" value="Genomic_DNA"/>
</dbReference>
<feature type="compositionally biased region" description="Polar residues" evidence="5">
    <location>
        <begin position="62"/>
        <end position="71"/>
    </location>
</feature>
<keyword evidence="3" id="KW-0804">Transcription</keyword>
<dbReference type="AlphaFoldDB" id="A0A1G4JS55"/>
<name>A0A1G4JS55_9SACH</name>
<dbReference type="OrthoDB" id="5836119at2759"/>
<proteinExistence type="predicted"/>
<evidence type="ECO:0000256" key="2">
    <source>
        <dbReference type="ARBA" id="ARBA00022478"/>
    </source>
</evidence>
<dbReference type="GO" id="GO:0005666">
    <property type="term" value="C:RNA polymerase III complex"/>
    <property type="evidence" value="ECO:0007669"/>
    <property type="project" value="InterPro"/>
</dbReference>
<evidence type="ECO:0000256" key="1">
    <source>
        <dbReference type="ARBA" id="ARBA00004123"/>
    </source>
</evidence>
<evidence type="ECO:0000313" key="7">
    <source>
        <dbReference type="Proteomes" id="UP000191024"/>
    </source>
</evidence>
<dbReference type="GO" id="GO:0042797">
    <property type="term" value="P:tRNA transcription by RNA polymerase III"/>
    <property type="evidence" value="ECO:0007669"/>
    <property type="project" value="TreeGrafter"/>
</dbReference>
<dbReference type="STRING" id="1230905.A0A1G4JS55"/>
<gene>
    <name evidence="6" type="ORF">LAMI_0E15280G</name>
</gene>
<evidence type="ECO:0000313" key="6">
    <source>
        <dbReference type="EMBL" id="SCU93696.1"/>
    </source>
</evidence>
<protein>
    <submittedName>
        <fullName evidence="6">LAMI_0E15280g1_1</fullName>
    </submittedName>
</protein>
<dbReference type="Proteomes" id="UP000191024">
    <property type="component" value="Chromosome E"/>
</dbReference>
<feature type="compositionally biased region" description="Basic and acidic residues" evidence="5">
    <location>
        <begin position="134"/>
        <end position="145"/>
    </location>
</feature>
<feature type="region of interest" description="Disordered" evidence="5">
    <location>
        <begin position="1"/>
        <end position="71"/>
    </location>
</feature>
<accession>A0A1G4JS55</accession>
<dbReference type="PANTHER" id="PTHR13408:SF0">
    <property type="entry name" value="DNA-DIRECTED RNA POLYMERASE III SUBUNIT RPC4"/>
    <property type="match status" value="1"/>
</dbReference>
<feature type="compositionally biased region" description="Acidic residues" evidence="5">
    <location>
        <begin position="146"/>
        <end position="156"/>
    </location>
</feature>
<evidence type="ECO:0000256" key="5">
    <source>
        <dbReference type="SAM" id="MobiDB-lite"/>
    </source>
</evidence>